<dbReference type="Proteomes" id="UP000225766">
    <property type="component" value="Unassembled WGS sequence"/>
</dbReference>
<keyword evidence="4 7" id="KW-0812">Transmembrane</keyword>
<protein>
    <submittedName>
        <fullName evidence="8">Sugar ABC transporter permease</fullName>
    </submittedName>
</protein>
<comment type="caution">
    <text evidence="8">The sequence shown here is derived from an EMBL/GenBank/DDBJ whole genome shotgun (WGS) entry which is preliminary data.</text>
</comment>
<dbReference type="RefSeq" id="WP_088230296.1">
    <property type="nucleotide sequence ID" value="NZ_JARXKI010000001.1"/>
</dbReference>
<comment type="subcellular location">
    <subcellularLocation>
        <location evidence="1 7">Cell membrane</location>
        <topology evidence="1 7">Multi-pass membrane protein</topology>
    </subcellularLocation>
</comment>
<dbReference type="EMBL" id="NUMG01000004">
    <property type="protein sequence ID" value="PGU06003.1"/>
    <property type="molecule type" value="Genomic_DNA"/>
</dbReference>
<evidence type="ECO:0000256" key="3">
    <source>
        <dbReference type="ARBA" id="ARBA00022475"/>
    </source>
</evidence>
<evidence type="ECO:0000256" key="7">
    <source>
        <dbReference type="RuleBase" id="RU363032"/>
    </source>
</evidence>
<dbReference type="Gene3D" id="1.10.3720.10">
    <property type="entry name" value="MetI-like"/>
    <property type="match status" value="1"/>
</dbReference>
<keyword evidence="6 7" id="KW-0472">Membrane</keyword>
<dbReference type="SUPFAM" id="SSF161098">
    <property type="entry name" value="MetI-like"/>
    <property type="match status" value="1"/>
</dbReference>
<evidence type="ECO:0000256" key="2">
    <source>
        <dbReference type="ARBA" id="ARBA00022448"/>
    </source>
</evidence>
<dbReference type="GO" id="GO:0055085">
    <property type="term" value="P:transmembrane transport"/>
    <property type="evidence" value="ECO:0007669"/>
    <property type="project" value="InterPro"/>
</dbReference>
<feature type="transmembrane region" description="Helical" evidence="7">
    <location>
        <begin position="283"/>
        <end position="304"/>
    </location>
</feature>
<feature type="transmembrane region" description="Helical" evidence="7">
    <location>
        <begin position="180"/>
        <end position="204"/>
    </location>
</feature>
<reference evidence="8 9" key="1">
    <citation type="submission" date="2017-09" db="EMBL/GenBank/DDBJ databases">
        <title>Large-scale bioinformatics analysis of Bacillus genomes uncovers conserved roles of natural products in bacterial physiology.</title>
        <authorList>
            <consortium name="Agbiome Team Llc"/>
            <person name="Bleich R.M."/>
            <person name="Grubbs K.J."/>
            <person name="Santa Maria K.C."/>
            <person name="Allen S.E."/>
            <person name="Farag S."/>
            <person name="Shank E.A."/>
            <person name="Bowers A."/>
        </authorList>
    </citation>
    <scope>NUCLEOTIDE SEQUENCE [LARGE SCALE GENOMIC DNA]</scope>
    <source>
        <strain evidence="8 9">AFS040105</strain>
    </source>
</reference>
<gene>
    <name evidence="8" type="ORF">COD19_03575</name>
</gene>
<feature type="transmembrane region" description="Helical" evidence="7">
    <location>
        <begin position="224"/>
        <end position="251"/>
    </location>
</feature>
<evidence type="ECO:0000256" key="1">
    <source>
        <dbReference type="ARBA" id="ARBA00004651"/>
    </source>
</evidence>
<sequence>MDLKRSEVSTSFTTNKGFKLVKKDILKNWQLYVFLLPALLYFFIFNYIPMYGVQIAFKEFYANLGIWGSPWVGFEHFQRFFDSYYFWRLLKNTLILSFYQLILFPLPIIFALALNEVKDGAFKKFSQTFTYAPHFISVVVLVGMVFAFLDPITGLVNIAIEKLGGEPISFLTSPGWFRHIYVWSGQWQSLGWGTIIYLAALAGVNPELHEAAKVDGASRFQRIIHINIPTILPTVVVLFILNIGSFMAVGFEKVLLLQNTLNSETSDVIQTFVYNTGLLQGQYSFASAIGLFESVINIILLVTVNHIARKTSDNSLW</sequence>
<dbReference type="PANTHER" id="PTHR43227">
    <property type="entry name" value="BLL4140 PROTEIN"/>
    <property type="match status" value="1"/>
</dbReference>
<name>A0A2A8IVE0_BACCE</name>
<keyword evidence="5 7" id="KW-1133">Transmembrane helix</keyword>
<evidence type="ECO:0000313" key="9">
    <source>
        <dbReference type="Proteomes" id="UP000225766"/>
    </source>
</evidence>
<evidence type="ECO:0000256" key="5">
    <source>
        <dbReference type="ARBA" id="ARBA00022989"/>
    </source>
</evidence>
<dbReference type="AlphaFoldDB" id="A0A2A8IVE0"/>
<dbReference type="OrthoDB" id="9794400at2"/>
<dbReference type="Pfam" id="PF00528">
    <property type="entry name" value="BPD_transp_1"/>
    <property type="match status" value="1"/>
</dbReference>
<evidence type="ECO:0000256" key="6">
    <source>
        <dbReference type="ARBA" id="ARBA00023136"/>
    </source>
</evidence>
<dbReference type="InterPro" id="IPR035906">
    <property type="entry name" value="MetI-like_sf"/>
</dbReference>
<dbReference type="GO" id="GO:0005886">
    <property type="term" value="C:plasma membrane"/>
    <property type="evidence" value="ECO:0007669"/>
    <property type="project" value="UniProtKB-SubCell"/>
</dbReference>
<dbReference type="CDD" id="cd06261">
    <property type="entry name" value="TM_PBP2"/>
    <property type="match status" value="1"/>
</dbReference>
<comment type="similarity">
    <text evidence="7">Belongs to the binding-protein-dependent transport system permease family.</text>
</comment>
<evidence type="ECO:0000256" key="4">
    <source>
        <dbReference type="ARBA" id="ARBA00022692"/>
    </source>
</evidence>
<dbReference type="InterPro" id="IPR000515">
    <property type="entry name" value="MetI-like"/>
</dbReference>
<dbReference type="PANTHER" id="PTHR43227:SF11">
    <property type="entry name" value="BLL4140 PROTEIN"/>
    <property type="match status" value="1"/>
</dbReference>
<evidence type="ECO:0000313" key="8">
    <source>
        <dbReference type="EMBL" id="PGU06003.1"/>
    </source>
</evidence>
<feature type="transmembrane region" description="Helical" evidence="7">
    <location>
        <begin position="29"/>
        <end position="48"/>
    </location>
</feature>
<accession>A0A2A8IVE0</accession>
<feature type="transmembrane region" description="Helical" evidence="7">
    <location>
        <begin position="135"/>
        <end position="160"/>
    </location>
</feature>
<feature type="transmembrane region" description="Helical" evidence="7">
    <location>
        <begin position="94"/>
        <end position="114"/>
    </location>
</feature>
<dbReference type="PROSITE" id="PS50928">
    <property type="entry name" value="ABC_TM1"/>
    <property type="match status" value="1"/>
</dbReference>
<keyword evidence="2 7" id="KW-0813">Transport</keyword>
<dbReference type="InterPro" id="IPR050809">
    <property type="entry name" value="UgpAE/MalFG_permease"/>
</dbReference>
<keyword evidence="3" id="KW-1003">Cell membrane</keyword>
<organism evidence="8 9">
    <name type="scientific">Bacillus cereus</name>
    <dbReference type="NCBI Taxonomy" id="1396"/>
    <lineage>
        <taxon>Bacteria</taxon>
        <taxon>Bacillati</taxon>
        <taxon>Bacillota</taxon>
        <taxon>Bacilli</taxon>
        <taxon>Bacillales</taxon>
        <taxon>Bacillaceae</taxon>
        <taxon>Bacillus</taxon>
        <taxon>Bacillus cereus group</taxon>
    </lineage>
</organism>
<proteinExistence type="inferred from homology"/>